<evidence type="ECO:0000256" key="6">
    <source>
        <dbReference type="ARBA" id="ARBA00023136"/>
    </source>
</evidence>
<proteinExistence type="inferred from homology"/>
<dbReference type="Pfam" id="PF07690">
    <property type="entry name" value="MFS_1"/>
    <property type="match status" value="1"/>
</dbReference>
<dbReference type="Proteomes" id="UP000019753">
    <property type="component" value="Unassembled WGS sequence"/>
</dbReference>
<dbReference type="PANTHER" id="PTHR23514:SF3">
    <property type="entry name" value="BYPASS OF STOP CODON PROTEIN 6"/>
    <property type="match status" value="1"/>
</dbReference>
<reference evidence="9 10" key="1">
    <citation type="submission" date="2014-01" db="EMBL/GenBank/DDBJ databases">
        <title>Actinotalea ferrariae CF5-4.</title>
        <authorList>
            <person name="Chen F."/>
            <person name="Li Y."/>
            <person name="Wang G."/>
        </authorList>
    </citation>
    <scope>NUCLEOTIDE SEQUENCE [LARGE SCALE GENOMIC DNA]</scope>
    <source>
        <strain evidence="9 10">CF5-4</strain>
    </source>
</reference>
<evidence type="ECO:0000313" key="10">
    <source>
        <dbReference type="Proteomes" id="UP000019753"/>
    </source>
</evidence>
<name>A0A021VYH2_9CELL</name>
<evidence type="ECO:0000256" key="7">
    <source>
        <dbReference type="SAM" id="Phobius"/>
    </source>
</evidence>
<keyword evidence="3" id="KW-0813">Transport</keyword>
<feature type="transmembrane region" description="Helical" evidence="7">
    <location>
        <begin position="106"/>
        <end position="129"/>
    </location>
</feature>
<gene>
    <name evidence="9" type="ORF">N866_18020</name>
</gene>
<feature type="transmembrane region" description="Helical" evidence="7">
    <location>
        <begin position="335"/>
        <end position="353"/>
    </location>
</feature>
<evidence type="ECO:0000256" key="4">
    <source>
        <dbReference type="ARBA" id="ARBA00022692"/>
    </source>
</evidence>
<dbReference type="Gene3D" id="1.20.1250.20">
    <property type="entry name" value="MFS general substrate transporter like domains"/>
    <property type="match status" value="2"/>
</dbReference>
<dbReference type="SUPFAM" id="SSF103473">
    <property type="entry name" value="MFS general substrate transporter"/>
    <property type="match status" value="1"/>
</dbReference>
<dbReference type="InterPro" id="IPR051788">
    <property type="entry name" value="MFS_Transporter"/>
</dbReference>
<dbReference type="InterPro" id="IPR020846">
    <property type="entry name" value="MFS_dom"/>
</dbReference>
<keyword evidence="10" id="KW-1185">Reference proteome</keyword>
<feature type="transmembrane region" description="Helical" evidence="7">
    <location>
        <begin position="239"/>
        <end position="264"/>
    </location>
</feature>
<dbReference type="PROSITE" id="PS50850">
    <property type="entry name" value="MFS"/>
    <property type="match status" value="1"/>
</dbReference>
<feature type="transmembrane region" description="Helical" evidence="7">
    <location>
        <begin position="213"/>
        <end position="233"/>
    </location>
</feature>
<dbReference type="OrthoDB" id="5196112at2"/>
<dbReference type="PANTHER" id="PTHR23514">
    <property type="entry name" value="BYPASS OF STOP CODON PROTEIN 6"/>
    <property type="match status" value="1"/>
</dbReference>
<evidence type="ECO:0000256" key="3">
    <source>
        <dbReference type="ARBA" id="ARBA00022448"/>
    </source>
</evidence>
<accession>A0A021VYH2</accession>
<feature type="transmembrane region" description="Helical" evidence="7">
    <location>
        <begin position="49"/>
        <end position="68"/>
    </location>
</feature>
<feature type="non-terminal residue" evidence="9">
    <location>
        <position position="391"/>
    </location>
</feature>
<dbReference type="GO" id="GO:0022857">
    <property type="term" value="F:transmembrane transporter activity"/>
    <property type="evidence" value="ECO:0007669"/>
    <property type="project" value="InterPro"/>
</dbReference>
<feature type="domain" description="Major facilitator superfamily (MFS) profile" evidence="8">
    <location>
        <begin position="10"/>
        <end position="388"/>
    </location>
</feature>
<keyword evidence="6 7" id="KW-0472">Membrane</keyword>
<keyword evidence="5 7" id="KW-1133">Transmembrane helix</keyword>
<sequence>MTARPSSTPYRDVLTLGLFASVLSAAMIQGGLGALLPYMGEDMPMSYTLESLHITGLAVGGGLASALAEILRRRLGRGRVLVLGAASCVAGSVLLAAAPAPAVSAAAMVFIGFGLTSTLIAGQVLLAALHGARGARMIGELNVSYSVGALVATAALPALAASVLGWRGFAAVPAVLLALVVLPLVLRGVRRTATDAAVAVPAGTGHATGRARLAPAVMLLCVVVEWGFLFWLATHLTTVAMLSTADAARATAAMWVAVLVGRVAGSRLMGFLRPGVLLAGSLVLAVVATVALTVVSTPSAAVVTGVVAGLAAANFYAGSVAYLIEADPVRADAAVARGSLMSGIALAFAPLGMGVLADVIGLRTAFAGVATVGIVLAAVSLVVTWPARRAA</sequence>
<dbReference type="InterPro" id="IPR011701">
    <property type="entry name" value="MFS"/>
</dbReference>
<comment type="subcellular location">
    <subcellularLocation>
        <location evidence="1">Cell membrane</location>
        <topology evidence="1">Multi-pass membrane protein</topology>
    </subcellularLocation>
</comment>
<feature type="transmembrane region" description="Helical" evidence="7">
    <location>
        <begin position="141"/>
        <end position="160"/>
    </location>
</feature>
<evidence type="ECO:0000256" key="2">
    <source>
        <dbReference type="ARBA" id="ARBA00008335"/>
    </source>
</evidence>
<dbReference type="EMBL" id="AXCW01000007">
    <property type="protein sequence ID" value="EYR65055.1"/>
    <property type="molecule type" value="Genomic_DNA"/>
</dbReference>
<organism evidence="9 10">
    <name type="scientific">Actinotalea ferrariae CF5-4</name>
    <dbReference type="NCBI Taxonomy" id="948458"/>
    <lineage>
        <taxon>Bacteria</taxon>
        <taxon>Bacillati</taxon>
        <taxon>Actinomycetota</taxon>
        <taxon>Actinomycetes</taxon>
        <taxon>Micrococcales</taxon>
        <taxon>Cellulomonadaceae</taxon>
        <taxon>Actinotalea</taxon>
    </lineage>
</organism>
<feature type="transmembrane region" description="Helical" evidence="7">
    <location>
        <begin position="365"/>
        <end position="385"/>
    </location>
</feature>
<dbReference type="InterPro" id="IPR036259">
    <property type="entry name" value="MFS_trans_sf"/>
</dbReference>
<dbReference type="RefSeq" id="WP_034221668.1">
    <property type="nucleotide sequence ID" value="NZ_AXCW01000007.1"/>
</dbReference>
<evidence type="ECO:0000256" key="1">
    <source>
        <dbReference type="ARBA" id="ARBA00004651"/>
    </source>
</evidence>
<feature type="transmembrane region" description="Helical" evidence="7">
    <location>
        <begin position="276"/>
        <end position="295"/>
    </location>
</feature>
<evidence type="ECO:0000259" key="8">
    <source>
        <dbReference type="PROSITE" id="PS50850"/>
    </source>
</evidence>
<comment type="caution">
    <text evidence="9">The sequence shown here is derived from an EMBL/GenBank/DDBJ whole genome shotgun (WGS) entry which is preliminary data.</text>
</comment>
<feature type="transmembrane region" description="Helical" evidence="7">
    <location>
        <begin position="166"/>
        <end position="186"/>
    </location>
</feature>
<feature type="transmembrane region" description="Helical" evidence="7">
    <location>
        <begin position="301"/>
        <end position="323"/>
    </location>
</feature>
<dbReference type="AlphaFoldDB" id="A0A021VYH2"/>
<keyword evidence="4 7" id="KW-0812">Transmembrane</keyword>
<feature type="transmembrane region" description="Helical" evidence="7">
    <location>
        <begin position="80"/>
        <end position="100"/>
    </location>
</feature>
<evidence type="ECO:0000256" key="5">
    <source>
        <dbReference type="ARBA" id="ARBA00022989"/>
    </source>
</evidence>
<protein>
    <recommendedName>
        <fullName evidence="8">Major facilitator superfamily (MFS) profile domain-containing protein</fullName>
    </recommendedName>
</protein>
<dbReference type="GO" id="GO:0005886">
    <property type="term" value="C:plasma membrane"/>
    <property type="evidence" value="ECO:0007669"/>
    <property type="project" value="UniProtKB-SubCell"/>
</dbReference>
<evidence type="ECO:0000313" key="9">
    <source>
        <dbReference type="EMBL" id="EYR65055.1"/>
    </source>
</evidence>
<comment type="similarity">
    <text evidence="2">Belongs to the major facilitator superfamily.</text>
</comment>